<evidence type="ECO:0000313" key="2">
    <source>
        <dbReference type="Proteomes" id="UP000248329"/>
    </source>
</evidence>
<protein>
    <submittedName>
        <fullName evidence="1">Uncharacterized protein</fullName>
    </submittedName>
</protein>
<comment type="caution">
    <text evidence="1">The sequence shown here is derived from an EMBL/GenBank/DDBJ whole genome shotgun (WGS) entry which is preliminary data.</text>
</comment>
<evidence type="ECO:0000313" key="1">
    <source>
        <dbReference type="EMBL" id="PXF60784.1"/>
    </source>
</evidence>
<dbReference type="EMBL" id="PQXF01000011">
    <property type="protein sequence ID" value="PXF60784.1"/>
    <property type="molecule type" value="Genomic_DNA"/>
</dbReference>
<proteinExistence type="predicted"/>
<dbReference type="Proteomes" id="UP000248329">
    <property type="component" value="Unassembled WGS sequence"/>
</dbReference>
<name>A0AC61L3I5_9EURY</name>
<reference evidence="1" key="1">
    <citation type="submission" date="2018-01" db="EMBL/GenBank/DDBJ databases">
        <authorList>
            <person name="Krukenberg V."/>
        </authorList>
    </citation>
    <scope>NUCLEOTIDE SEQUENCE</scope>
    <source>
        <strain evidence="1">E20ANME2</strain>
    </source>
</reference>
<accession>A0AC61L3I5</accession>
<sequence>MKAYILDLDGVIFRGSEVIAGASDAVNRLLDSARVVFLTNNSTESRGAVSARLNASGIRCTESDVITSGYAAAVYIRKRYGAQKIYPIGEAGLIHELKAEGHEIDPGRDGGWVGDGKDGSGEGGRDGSGEDSGEGKDKDGVADFVVVGLDRDFTYEKLRIGLCNILAGACLIATNTDPVLPVEHGFLPGAGAIVRALETASGRSAFVIGKPNPPMMDAAIDHLRLPAHECTLVGDRLETDILAGSRYGMKTVLVLSGVDTEESARQSRIKPDAVIGSISEMREL</sequence>
<gene>
    <name evidence="1" type="ORF">C4B59_07265</name>
</gene>
<organism evidence="1 2">
    <name type="scientific">Candidatus Methanogaster sp</name>
    <dbReference type="NCBI Taxonomy" id="3386292"/>
    <lineage>
        <taxon>Archaea</taxon>
        <taxon>Methanobacteriati</taxon>
        <taxon>Methanobacteriota</taxon>
        <taxon>Stenosarchaea group</taxon>
        <taxon>Methanomicrobia</taxon>
        <taxon>Methanosarcinales</taxon>
        <taxon>ANME-2 cluster</taxon>
        <taxon>Candidatus Methanogasteraceae</taxon>
        <taxon>Candidatus Methanogaster</taxon>
    </lineage>
</organism>